<sequence length="241" mass="27327">MLNFFKKKTAFIDIWSGTPEMHCHVLPGIDDGAKDATTSIELINTYKSLGCTRIIATPHTMSGIYDNTPNSIKDSYNSIKNQIEGLKLSFSSEYMLDEKFDSLLSSNTIIPLYENYVLVEMSYFQPPENINEIIFKIGTLGYIPVLAHPERYAYYHKQPDIFKDFKSRGCLLQLNALSLSEHYGTSSQKVALKLLKDGLYDFIGIDTHKVDHLTKIEHMKISNAHVSALQEVCEKTKGTFI</sequence>
<evidence type="ECO:0000256" key="2">
    <source>
        <dbReference type="ARBA" id="ARBA00013064"/>
    </source>
</evidence>
<evidence type="ECO:0000313" key="6">
    <source>
        <dbReference type="Proteomes" id="UP001596043"/>
    </source>
</evidence>
<dbReference type="InterPro" id="IPR016195">
    <property type="entry name" value="Pol/histidinol_Pase-like"/>
</dbReference>
<comment type="caution">
    <text evidence="5">The sequence shown here is derived from an EMBL/GenBank/DDBJ whole genome shotgun (WGS) entry which is preliminary data.</text>
</comment>
<keyword evidence="3" id="KW-0378">Hydrolase</keyword>
<dbReference type="SUPFAM" id="SSF89550">
    <property type="entry name" value="PHP domain-like"/>
    <property type="match status" value="1"/>
</dbReference>
<evidence type="ECO:0000313" key="5">
    <source>
        <dbReference type="EMBL" id="MFC4633326.1"/>
    </source>
</evidence>
<dbReference type="Proteomes" id="UP001596043">
    <property type="component" value="Unassembled WGS sequence"/>
</dbReference>
<evidence type="ECO:0000256" key="4">
    <source>
        <dbReference type="ARBA" id="ARBA00051722"/>
    </source>
</evidence>
<evidence type="ECO:0000256" key="1">
    <source>
        <dbReference type="ARBA" id="ARBA00005750"/>
    </source>
</evidence>
<dbReference type="InterPro" id="IPR016667">
    <property type="entry name" value="Caps_polysacc_synth_CpsB/CapC"/>
</dbReference>
<dbReference type="EMBL" id="JBHSFV010000002">
    <property type="protein sequence ID" value="MFC4633326.1"/>
    <property type="molecule type" value="Genomic_DNA"/>
</dbReference>
<keyword evidence="6" id="KW-1185">Reference proteome</keyword>
<dbReference type="PANTHER" id="PTHR39181">
    <property type="entry name" value="TYROSINE-PROTEIN PHOSPHATASE YWQE"/>
    <property type="match status" value="1"/>
</dbReference>
<evidence type="ECO:0000256" key="3">
    <source>
        <dbReference type="ARBA" id="ARBA00022801"/>
    </source>
</evidence>
<gene>
    <name evidence="5" type="ORF">ACFO3O_05375</name>
</gene>
<dbReference type="Pfam" id="PF19567">
    <property type="entry name" value="CpsB_CapC"/>
    <property type="match status" value="1"/>
</dbReference>
<protein>
    <recommendedName>
        <fullName evidence="2">protein-tyrosine-phosphatase</fullName>
        <ecNumber evidence="2">3.1.3.48</ecNumber>
    </recommendedName>
</protein>
<dbReference type="EC" id="3.1.3.48" evidence="2"/>
<proteinExistence type="inferred from homology"/>
<comment type="similarity">
    <text evidence="1">Belongs to the metallo-dependent hydrolases superfamily. CpsB/CapC family.</text>
</comment>
<dbReference type="PANTHER" id="PTHR39181:SF1">
    <property type="entry name" value="TYROSINE-PROTEIN PHOSPHATASE YWQE"/>
    <property type="match status" value="1"/>
</dbReference>
<comment type="catalytic activity">
    <reaction evidence="4">
        <text>O-phospho-L-tyrosyl-[protein] + H2O = L-tyrosyl-[protein] + phosphate</text>
        <dbReference type="Rhea" id="RHEA:10684"/>
        <dbReference type="Rhea" id="RHEA-COMP:10136"/>
        <dbReference type="Rhea" id="RHEA-COMP:20101"/>
        <dbReference type="ChEBI" id="CHEBI:15377"/>
        <dbReference type="ChEBI" id="CHEBI:43474"/>
        <dbReference type="ChEBI" id="CHEBI:46858"/>
        <dbReference type="ChEBI" id="CHEBI:61978"/>
        <dbReference type="EC" id="3.1.3.48"/>
    </reaction>
</comment>
<accession>A0ABV9HT37</accession>
<dbReference type="RefSeq" id="WP_379977527.1">
    <property type="nucleotide sequence ID" value="NZ_JBHSFV010000002.1"/>
</dbReference>
<name>A0ABV9HT37_9FLAO</name>
<dbReference type="Gene3D" id="3.20.20.140">
    <property type="entry name" value="Metal-dependent hydrolases"/>
    <property type="match status" value="1"/>
</dbReference>
<reference evidence="6" key="1">
    <citation type="journal article" date="2019" name="Int. J. Syst. Evol. Microbiol.">
        <title>The Global Catalogue of Microorganisms (GCM) 10K type strain sequencing project: providing services to taxonomists for standard genome sequencing and annotation.</title>
        <authorList>
            <consortium name="The Broad Institute Genomics Platform"/>
            <consortium name="The Broad Institute Genome Sequencing Center for Infectious Disease"/>
            <person name="Wu L."/>
            <person name="Ma J."/>
        </authorList>
    </citation>
    <scope>NUCLEOTIDE SEQUENCE [LARGE SCALE GENOMIC DNA]</scope>
    <source>
        <strain evidence="6">YJ-61-S</strain>
    </source>
</reference>
<organism evidence="5 6">
    <name type="scientific">Dokdonia ponticola</name>
    <dbReference type="NCBI Taxonomy" id="2041041"/>
    <lineage>
        <taxon>Bacteria</taxon>
        <taxon>Pseudomonadati</taxon>
        <taxon>Bacteroidota</taxon>
        <taxon>Flavobacteriia</taxon>
        <taxon>Flavobacteriales</taxon>
        <taxon>Flavobacteriaceae</taxon>
        <taxon>Dokdonia</taxon>
    </lineage>
</organism>